<dbReference type="Pfam" id="PF07751">
    <property type="entry name" value="Abi_2"/>
    <property type="match status" value="1"/>
</dbReference>
<keyword evidence="1" id="KW-0645">Protease</keyword>
<dbReference type="OrthoDB" id="5363652at2"/>
<name>A0A220UE24_9MICO</name>
<evidence type="ECO:0000313" key="1">
    <source>
        <dbReference type="EMBL" id="ASK66166.1"/>
    </source>
</evidence>
<dbReference type="GO" id="GO:0006508">
    <property type="term" value="P:proteolysis"/>
    <property type="evidence" value="ECO:0007669"/>
    <property type="project" value="UniProtKB-KW"/>
</dbReference>
<proteinExistence type="predicted"/>
<dbReference type="EMBL" id="CP022316">
    <property type="protein sequence ID" value="ASK66166.1"/>
    <property type="molecule type" value="Genomic_DNA"/>
</dbReference>
<keyword evidence="2" id="KW-1185">Reference proteome</keyword>
<dbReference type="GO" id="GO:0008233">
    <property type="term" value="F:peptidase activity"/>
    <property type="evidence" value="ECO:0007669"/>
    <property type="project" value="UniProtKB-KW"/>
</dbReference>
<keyword evidence="1" id="KW-0378">Hydrolase</keyword>
<reference evidence="2" key="1">
    <citation type="submission" date="2017-07" db="EMBL/GenBank/DDBJ databases">
        <title>Brachybacterium sp. VR2415.</title>
        <authorList>
            <person name="Tak E.J."/>
            <person name="Bae J.-W."/>
        </authorList>
    </citation>
    <scope>NUCLEOTIDE SEQUENCE [LARGE SCALE GENOMIC DNA]</scope>
    <source>
        <strain evidence="2">VR2415</strain>
    </source>
</reference>
<gene>
    <name evidence="1" type="ORF">CFK39_10480</name>
</gene>
<organism evidence="1 2">
    <name type="scientific">Brachybacterium avium</name>
    <dbReference type="NCBI Taxonomy" id="2017485"/>
    <lineage>
        <taxon>Bacteria</taxon>
        <taxon>Bacillati</taxon>
        <taxon>Actinomycetota</taxon>
        <taxon>Actinomycetes</taxon>
        <taxon>Micrococcales</taxon>
        <taxon>Dermabacteraceae</taxon>
        <taxon>Brachybacterium</taxon>
    </lineage>
</organism>
<dbReference type="InterPro" id="IPR011664">
    <property type="entry name" value="Abi_system_AbiD/AbiF-like"/>
</dbReference>
<protein>
    <submittedName>
        <fullName evidence="1">CAAX protease</fullName>
    </submittedName>
</protein>
<evidence type="ECO:0000313" key="2">
    <source>
        <dbReference type="Proteomes" id="UP000198398"/>
    </source>
</evidence>
<dbReference type="KEGG" id="brv:CFK39_10480"/>
<dbReference type="RefSeq" id="WP_089065407.1">
    <property type="nucleotide sequence ID" value="NZ_CP022316.1"/>
</dbReference>
<dbReference type="AlphaFoldDB" id="A0A220UE24"/>
<accession>A0A220UE24</accession>
<dbReference type="Proteomes" id="UP000198398">
    <property type="component" value="Chromosome"/>
</dbReference>
<sequence length="330" mass="37456">MPSPKPYTTIGQQITLLQSRGMLLDPDEASQWLRNVGYYRLSGYWYDYRVRDSDGNPIDRFLPGTDFSMVAALYEFDRKLRTLIHDAVERVEVGVRSHLSYHIGQHGPLAHEDPQLFRTGFDHERWLTVAERRVDRAARSYSAPIRHHRKAYSGSVPIWVLTDVLDFADISRLYEGMFARDQWAVAESLGLKLDVSALSGNQRRKASREHPLARWLEQLSILRNACAHHARVWNRSLIPAPTAALRTIPRLTTLAFGQSERVYGSIAVIAYFLGHLAPGSTWNLKMRELLEVGLDTMQNPSPAALGAPENWASDPLWTVPCGSWTPRSAR</sequence>